<dbReference type="InterPro" id="IPR019183">
    <property type="entry name" value="NAA25_NatB_aux_su"/>
</dbReference>
<evidence type="ECO:0000256" key="3">
    <source>
        <dbReference type="ARBA" id="ARBA00029872"/>
    </source>
</evidence>
<gene>
    <name evidence="5" type="primary">LOC108559256</name>
</gene>
<dbReference type="SUPFAM" id="SSF48452">
    <property type="entry name" value="TPR-like"/>
    <property type="match status" value="1"/>
</dbReference>
<proteinExistence type="inferred from homology"/>
<dbReference type="Pfam" id="PF09797">
    <property type="entry name" value="NatB_MDM20"/>
    <property type="match status" value="1"/>
</dbReference>
<protein>
    <recommendedName>
        <fullName evidence="3">N-terminal acetyltransferase B complex subunit MDM20 homolog</fullName>
    </recommendedName>
</protein>
<dbReference type="PANTHER" id="PTHR22767">
    <property type="entry name" value="N-TERMINAL ACETYLTRANSFERASE-RELATED"/>
    <property type="match status" value="1"/>
</dbReference>
<accession>A0ABM1MBK8</accession>
<evidence type="ECO:0000313" key="5">
    <source>
        <dbReference type="RefSeq" id="XP_017771958.1"/>
    </source>
</evidence>
<evidence type="ECO:0000256" key="1">
    <source>
        <dbReference type="ARBA" id="ARBA00006298"/>
    </source>
</evidence>
<keyword evidence="4" id="KW-1185">Reference proteome</keyword>
<evidence type="ECO:0000313" key="4">
    <source>
        <dbReference type="Proteomes" id="UP000695000"/>
    </source>
</evidence>
<keyword evidence="2" id="KW-0802">TPR repeat</keyword>
<sequence length="958" mass="109437">MSYKGAHVQDSCVLERRLRPIYDWLDAGNYKKAIQECDKVLKKSPNLDRALALKALSLLRSGKESSCITILDSLTEKQLADDAILQVMTMCYRELQQLEKVSQLYEVALKVDPTNEELHTHLFMSYVRSSDFKQQQKAAMALYKLVPKNPYYCWAVMSALLQAIRGEGVDHPKKKSLLLSLAERMIDKLIQENKLEAEQEVQLYIMVLEAQEKYDKVLEVLDSNFGTKLSGDLPQLRLVYLKHLNRWPDINVLCKKILSESVDRWQIWLSYLKSVFELYISNNHSNNHQQDLADVPDLDVVDDTPEKAHEFICKLVENGSDNGFLMRGPYLARFELCKQMRELNKGDESAECLLGDPMELFIEYFRKFGHKPCCVSDLREYLELLDGERRLEMAGKLIREVGITSTNIPQTEQQMQRHICALQLSRLCGSHANLSAELIKALVTALSYHYLHGHQEYGAKLLSTDQAPADAYTLLGAHFLYDLHRMTGTSQPLLLAIVLLKYTLKNSPCNFHLKLLLLRLYHILGSGLNAQTIYDSLDIKHLQFDSMGYAHCSMLSSSGNFGLASTLFDTTVKFFITNYKDSSDHLTFSYKYGSFSKLSEFMNFQERLGCSFHYANTLVEKHFVSFVHCNTIEQVWALDILNNSKYMSETINWDKLIINHNYNVYVSWDPERINGPIEEWKETKDHNERDSKLLYIKCTLLDCMQSALSIFKAPEHRRIDQLKAKVVAWKETIKGNGVVEDSEHKLLCMRLLSKLGSYMRAPYLQVLGAMFDVVEAVYIDDMEQCTQVIAITKEAVKAMTSDICEALTGESKSPDVYITRKVNLEHLSYVIEILSNVSLLCLVCWEIIKNSQCGASKKAKKKVDNSTRESITNLVMCVKEEITKLDEVLKPHTNELTPLIVSKMGSTIFDDLNEQLTAMNLSEEEGSVADILTKAYAVTIKELRTVLKTKSKFLSCIS</sequence>
<evidence type="ECO:0000256" key="2">
    <source>
        <dbReference type="ARBA" id="ARBA00022803"/>
    </source>
</evidence>
<dbReference type="RefSeq" id="XP_017771958.1">
    <property type="nucleotide sequence ID" value="XM_017916469.1"/>
</dbReference>
<dbReference type="Gene3D" id="1.25.40.1040">
    <property type="match status" value="1"/>
</dbReference>
<reference evidence="5" key="1">
    <citation type="submission" date="2025-08" db="UniProtKB">
        <authorList>
            <consortium name="RefSeq"/>
        </authorList>
    </citation>
    <scope>IDENTIFICATION</scope>
    <source>
        <tissue evidence="5">Whole Larva</tissue>
    </source>
</reference>
<comment type="similarity">
    <text evidence="1">Belongs to the MDM20/NAA25 family.</text>
</comment>
<dbReference type="InterPro" id="IPR011990">
    <property type="entry name" value="TPR-like_helical_dom_sf"/>
</dbReference>
<dbReference type="GeneID" id="108559256"/>
<name>A0ABM1MBK8_NICVS</name>
<dbReference type="PANTHER" id="PTHR22767:SF3">
    <property type="entry name" value="N-ALPHA-ACETYLTRANSFERASE 25, NATB AUXILIARY SUBUNIT"/>
    <property type="match status" value="1"/>
</dbReference>
<organism evidence="4 5">
    <name type="scientific">Nicrophorus vespilloides</name>
    <name type="common">Boreal carrion beetle</name>
    <dbReference type="NCBI Taxonomy" id="110193"/>
    <lineage>
        <taxon>Eukaryota</taxon>
        <taxon>Metazoa</taxon>
        <taxon>Ecdysozoa</taxon>
        <taxon>Arthropoda</taxon>
        <taxon>Hexapoda</taxon>
        <taxon>Insecta</taxon>
        <taxon>Pterygota</taxon>
        <taxon>Neoptera</taxon>
        <taxon>Endopterygota</taxon>
        <taxon>Coleoptera</taxon>
        <taxon>Polyphaga</taxon>
        <taxon>Staphyliniformia</taxon>
        <taxon>Silphidae</taxon>
        <taxon>Nicrophorinae</taxon>
        <taxon>Nicrophorus</taxon>
    </lineage>
</organism>
<dbReference type="Proteomes" id="UP000695000">
    <property type="component" value="Unplaced"/>
</dbReference>